<evidence type="ECO:0000313" key="6">
    <source>
        <dbReference type="Proteomes" id="UP000188268"/>
    </source>
</evidence>
<evidence type="ECO:0000256" key="3">
    <source>
        <dbReference type="SAM" id="SignalP"/>
    </source>
</evidence>
<dbReference type="PANTHER" id="PTHR33076">
    <property type="entry name" value="NON-SPECIFIC LIPID-TRANSFER PROTEIN 2-RELATED"/>
    <property type="match status" value="1"/>
</dbReference>
<keyword evidence="6" id="KW-1185">Reference proteome</keyword>
<dbReference type="PRINTS" id="PR00382">
    <property type="entry name" value="LIPIDTRNSFER"/>
</dbReference>
<dbReference type="Pfam" id="PF00234">
    <property type="entry name" value="Tryp_alpha_amyl"/>
    <property type="match status" value="1"/>
</dbReference>
<name>A0A1R3H013_COCAP</name>
<comment type="function">
    <text evidence="2">Plant non-specific lipid-transfer proteins transfer phospholipids as well as galactolipids across membranes. May play a role in wax or cutin deposition in the cell walls of expanding epidermal cells and certain secretory tissues.</text>
</comment>
<dbReference type="GO" id="GO:0006869">
    <property type="term" value="P:lipid transport"/>
    <property type="evidence" value="ECO:0007669"/>
    <property type="project" value="InterPro"/>
</dbReference>
<comment type="similarity">
    <text evidence="1 2">Belongs to the plant LTP family.</text>
</comment>
<dbReference type="Gramene" id="OMO63689">
    <property type="protein sequence ID" value="OMO63689"/>
    <property type="gene ID" value="CCACVL1_22352"/>
</dbReference>
<dbReference type="Gene3D" id="1.10.110.10">
    <property type="entry name" value="Plant lipid-transfer and hydrophobic proteins"/>
    <property type="match status" value="1"/>
</dbReference>
<dbReference type="GO" id="GO:0008289">
    <property type="term" value="F:lipid binding"/>
    <property type="evidence" value="ECO:0007669"/>
    <property type="project" value="UniProtKB-KW"/>
</dbReference>
<feature type="signal peptide" evidence="3">
    <location>
        <begin position="1"/>
        <end position="27"/>
    </location>
</feature>
<accession>A0A1R3H013</accession>
<dbReference type="Proteomes" id="UP000188268">
    <property type="component" value="Unassembled WGS sequence"/>
</dbReference>
<dbReference type="OrthoDB" id="1890443at2759"/>
<evidence type="ECO:0000313" key="5">
    <source>
        <dbReference type="EMBL" id="OMO63689.1"/>
    </source>
</evidence>
<dbReference type="InterPro" id="IPR036312">
    <property type="entry name" value="Bifun_inhib/LTP/seed_sf"/>
</dbReference>
<dbReference type="SMART" id="SM00499">
    <property type="entry name" value="AAI"/>
    <property type="match status" value="1"/>
</dbReference>
<keyword evidence="2" id="KW-0813">Transport</keyword>
<feature type="domain" description="Bifunctional inhibitor/plant lipid transfer protein/seed storage helical" evidence="4">
    <location>
        <begin position="31"/>
        <end position="118"/>
    </location>
</feature>
<gene>
    <name evidence="5" type="ORF">CCACVL1_22352</name>
</gene>
<keyword evidence="3" id="KW-0732">Signal</keyword>
<dbReference type="InterPro" id="IPR016140">
    <property type="entry name" value="Bifunc_inhib/LTP/seed_store"/>
</dbReference>
<comment type="caution">
    <text evidence="5">The sequence shown here is derived from an EMBL/GenBank/DDBJ whole genome shotgun (WGS) entry which is preliminary data.</text>
</comment>
<protein>
    <recommendedName>
        <fullName evidence="2">Non-specific lipid-transfer protein</fullName>
    </recommendedName>
</protein>
<evidence type="ECO:0000259" key="4">
    <source>
        <dbReference type="SMART" id="SM00499"/>
    </source>
</evidence>
<dbReference type="InterPro" id="IPR000528">
    <property type="entry name" value="Plant_nsLTP"/>
</dbReference>
<proteinExistence type="inferred from homology"/>
<evidence type="ECO:0000256" key="1">
    <source>
        <dbReference type="ARBA" id="ARBA00009748"/>
    </source>
</evidence>
<dbReference type="OMA" id="CNVNIRY"/>
<feature type="chain" id="PRO_5013249572" description="Non-specific lipid-transfer protein" evidence="3">
    <location>
        <begin position="28"/>
        <end position="122"/>
    </location>
</feature>
<dbReference type="EMBL" id="AWWV01012897">
    <property type="protein sequence ID" value="OMO63689.1"/>
    <property type="molecule type" value="Genomic_DNA"/>
</dbReference>
<organism evidence="5 6">
    <name type="scientific">Corchorus capsularis</name>
    <name type="common">Jute</name>
    <dbReference type="NCBI Taxonomy" id="210143"/>
    <lineage>
        <taxon>Eukaryota</taxon>
        <taxon>Viridiplantae</taxon>
        <taxon>Streptophyta</taxon>
        <taxon>Embryophyta</taxon>
        <taxon>Tracheophyta</taxon>
        <taxon>Spermatophyta</taxon>
        <taxon>Magnoliopsida</taxon>
        <taxon>eudicotyledons</taxon>
        <taxon>Gunneridae</taxon>
        <taxon>Pentapetalae</taxon>
        <taxon>rosids</taxon>
        <taxon>malvids</taxon>
        <taxon>Malvales</taxon>
        <taxon>Malvaceae</taxon>
        <taxon>Grewioideae</taxon>
        <taxon>Apeibeae</taxon>
        <taxon>Corchorus</taxon>
    </lineage>
</organism>
<sequence length="122" mass="13573">MSRIRSLTDTKLIMICTLFVVIGLMDAAVTCPQVSNALVPCVTYMATRSSFGHCCTGIRQLNAGARTTSDRQNICRCLRSLAGQFVRRHRLDFNLAKKLPAMCNVNIRYSITTLTPDCSKVR</sequence>
<dbReference type="CDD" id="cd01960">
    <property type="entry name" value="nsLTP1"/>
    <property type="match status" value="1"/>
</dbReference>
<dbReference type="AlphaFoldDB" id="A0A1R3H013"/>
<dbReference type="SUPFAM" id="SSF47699">
    <property type="entry name" value="Bifunctional inhibitor/lipid-transfer protein/seed storage 2S albumin"/>
    <property type="match status" value="1"/>
</dbReference>
<dbReference type="STRING" id="210143.A0A1R3H013"/>
<evidence type="ECO:0000256" key="2">
    <source>
        <dbReference type="RuleBase" id="RU000628"/>
    </source>
</evidence>
<keyword evidence="2" id="KW-0446">Lipid-binding</keyword>
<reference evidence="5 6" key="1">
    <citation type="submission" date="2013-09" db="EMBL/GenBank/DDBJ databases">
        <title>Corchorus capsularis genome sequencing.</title>
        <authorList>
            <person name="Alam M."/>
            <person name="Haque M.S."/>
            <person name="Islam M.S."/>
            <person name="Emdad E.M."/>
            <person name="Islam M.M."/>
            <person name="Ahmed B."/>
            <person name="Halim A."/>
            <person name="Hossen Q.M.M."/>
            <person name="Hossain M.Z."/>
            <person name="Ahmed R."/>
            <person name="Khan M.M."/>
            <person name="Islam R."/>
            <person name="Rashid M.M."/>
            <person name="Khan S.A."/>
            <person name="Rahman M.S."/>
            <person name="Alam M."/>
        </authorList>
    </citation>
    <scope>NUCLEOTIDE SEQUENCE [LARGE SCALE GENOMIC DNA]</scope>
    <source>
        <strain evidence="6">cv. CVL-1</strain>
        <tissue evidence="5">Whole seedling</tissue>
    </source>
</reference>